<feature type="transmembrane region" description="Helical" evidence="5">
    <location>
        <begin position="127"/>
        <end position="153"/>
    </location>
</feature>
<dbReference type="SUPFAM" id="SSF158442">
    <property type="entry name" value="DsbB-like"/>
    <property type="match status" value="1"/>
</dbReference>
<organism evidence="6 7">
    <name type="scientific">Novosphingobium organovorum</name>
    <dbReference type="NCBI Taxonomy" id="2930092"/>
    <lineage>
        <taxon>Bacteria</taxon>
        <taxon>Pseudomonadati</taxon>
        <taxon>Pseudomonadota</taxon>
        <taxon>Alphaproteobacteria</taxon>
        <taxon>Sphingomonadales</taxon>
        <taxon>Sphingomonadaceae</taxon>
        <taxon>Novosphingobium</taxon>
    </lineage>
</organism>
<keyword evidence="2 5" id="KW-0812">Transmembrane</keyword>
<feature type="transmembrane region" description="Helical" evidence="5">
    <location>
        <begin position="68"/>
        <end position="87"/>
    </location>
</feature>
<dbReference type="InterPro" id="IPR023380">
    <property type="entry name" value="DsbB-like_sf"/>
</dbReference>
<dbReference type="Proteomes" id="UP001162881">
    <property type="component" value="Unassembled WGS sequence"/>
</dbReference>
<keyword evidence="3 5" id="KW-1133">Transmembrane helix</keyword>
<dbReference type="RefSeq" id="WP_244024019.1">
    <property type="nucleotide sequence ID" value="NZ_JALHLF010000154.1"/>
</dbReference>
<dbReference type="Pfam" id="PF02600">
    <property type="entry name" value="DsbB"/>
    <property type="match status" value="1"/>
</dbReference>
<evidence type="ECO:0000256" key="5">
    <source>
        <dbReference type="SAM" id="Phobius"/>
    </source>
</evidence>
<accession>A0ABT0BIN7</accession>
<comment type="subcellular location">
    <subcellularLocation>
        <location evidence="1">Membrane</location>
        <topology evidence="1">Multi-pass membrane protein</topology>
    </subcellularLocation>
</comment>
<reference evidence="6" key="1">
    <citation type="submission" date="2022-03" db="EMBL/GenBank/DDBJ databases">
        <title>Identification of a novel bacterium isolated from mangrove sediments.</title>
        <authorList>
            <person name="Pan X."/>
        </authorList>
    </citation>
    <scope>NUCLEOTIDE SEQUENCE</scope>
    <source>
        <strain evidence="6">B1949</strain>
    </source>
</reference>
<feature type="transmembrane region" description="Helical" evidence="5">
    <location>
        <begin position="45"/>
        <end position="61"/>
    </location>
</feature>
<keyword evidence="7" id="KW-1185">Reference proteome</keyword>
<evidence type="ECO:0000313" key="6">
    <source>
        <dbReference type="EMBL" id="MCJ2184823.1"/>
    </source>
</evidence>
<dbReference type="EMBL" id="JALHLF010000154">
    <property type="protein sequence ID" value="MCJ2184823.1"/>
    <property type="molecule type" value="Genomic_DNA"/>
</dbReference>
<keyword evidence="4 5" id="KW-0472">Membrane</keyword>
<evidence type="ECO:0000313" key="7">
    <source>
        <dbReference type="Proteomes" id="UP001162881"/>
    </source>
</evidence>
<evidence type="ECO:0000256" key="4">
    <source>
        <dbReference type="ARBA" id="ARBA00023136"/>
    </source>
</evidence>
<name>A0ABT0BIN7_9SPHN</name>
<dbReference type="PIRSF" id="PIRSF033913">
    <property type="entry name" value="S-S_format_DsbB"/>
    <property type="match status" value="1"/>
</dbReference>
<dbReference type="InterPro" id="IPR024199">
    <property type="entry name" value="Uncharacterised_DsbB"/>
</dbReference>
<comment type="caution">
    <text evidence="6">The sequence shown here is derived from an EMBL/GenBank/DDBJ whole genome shotgun (WGS) entry which is preliminary data.</text>
</comment>
<proteinExistence type="predicted"/>
<evidence type="ECO:0000256" key="2">
    <source>
        <dbReference type="ARBA" id="ARBA00022692"/>
    </source>
</evidence>
<protein>
    <submittedName>
        <fullName evidence="6">Disulfide bond formation protein B</fullName>
    </submittedName>
</protein>
<dbReference type="Gene3D" id="1.20.1550.10">
    <property type="entry name" value="DsbB-like"/>
    <property type="match status" value="1"/>
</dbReference>
<evidence type="ECO:0000256" key="3">
    <source>
        <dbReference type="ARBA" id="ARBA00022989"/>
    </source>
</evidence>
<gene>
    <name evidence="6" type="ORF">MTR62_19315</name>
</gene>
<dbReference type="InterPro" id="IPR003752">
    <property type="entry name" value="DiS_bond_form_DsbB/BdbC"/>
</dbReference>
<evidence type="ECO:0000256" key="1">
    <source>
        <dbReference type="ARBA" id="ARBA00004141"/>
    </source>
</evidence>
<sequence length="160" mass="16719">MIANLPTSLRAARLLALLVPLAALGGAYLGQYGFGLAPCEMCWWQRYPHFFALAIAALSFVRAPVRPLVAIAALGILASGLIGGYHAGVELGWWKGLTECTAMVSGSADPLAAIMKAPLVRCDVVQFAFLGISMAGWNFIASTLSGLAILGLVGSSRKAK</sequence>